<keyword evidence="4" id="KW-1185">Reference proteome</keyword>
<proteinExistence type="predicted"/>
<evidence type="ECO:0000313" key="4">
    <source>
        <dbReference type="Proteomes" id="UP001151760"/>
    </source>
</evidence>
<protein>
    <submittedName>
        <fullName evidence="3">Retrotransposon protein, putative, ty1-copia subclass</fullName>
    </submittedName>
</protein>
<feature type="domain" description="Reverse transcriptase Ty1/copia-type" evidence="2">
    <location>
        <begin position="294"/>
        <end position="350"/>
    </location>
</feature>
<evidence type="ECO:0000256" key="1">
    <source>
        <dbReference type="SAM" id="MobiDB-lite"/>
    </source>
</evidence>
<dbReference type="InterPro" id="IPR013103">
    <property type="entry name" value="RVT_2"/>
</dbReference>
<sequence length="406" mass="46200">MKGYMDQLQALGKPYDNDMAINLINRSLNKDFGDFVRTSICIAVWSRHIKGIANGKADKTKQVVCRLITKTKQKPPQKEGKSKRRIKLVHLCNVVGHWIDGTGPLPRRVANQIMNKMAVHGHLLQLHGIYSEKEAFLWRAISACGNGAHSGKEKVGLNSSYLWLCRLALLAKTRMLNASTRYGYVYLPETLIMRSGRFYERESLFVSRFSGRDYDLEEDHMDTLPSENTSEIPVEPESLGPPPELIPIRRSERNKSAPNRLNLNIEVEDDVVGDLGEPANYKATMLDLISEIHTYKARLVAKGCTQTYGIDYEETFSPVADIRAIRILIAIAAYYDYEIWQMDVKTAFLKWPDLVVLLKLGQSISSESKELYWVAVKHLGSIFPWQSDKDDTKYQRVLSLASMEEQ</sequence>
<evidence type="ECO:0000313" key="3">
    <source>
        <dbReference type="EMBL" id="GJT89628.1"/>
    </source>
</evidence>
<reference evidence="3" key="2">
    <citation type="submission" date="2022-01" db="EMBL/GenBank/DDBJ databases">
        <authorList>
            <person name="Yamashiro T."/>
            <person name="Shiraishi A."/>
            <person name="Satake H."/>
            <person name="Nakayama K."/>
        </authorList>
    </citation>
    <scope>NUCLEOTIDE SEQUENCE</scope>
</reference>
<evidence type="ECO:0000259" key="2">
    <source>
        <dbReference type="Pfam" id="PF07727"/>
    </source>
</evidence>
<dbReference type="Pfam" id="PF07727">
    <property type="entry name" value="RVT_2"/>
    <property type="match status" value="1"/>
</dbReference>
<gene>
    <name evidence="3" type="ORF">Tco_1078473</name>
</gene>
<comment type="caution">
    <text evidence="3">The sequence shown here is derived from an EMBL/GenBank/DDBJ whole genome shotgun (WGS) entry which is preliminary data.</text>
</comment>
<name>A0ABQ5HP38_9ASTR</name>
<feature type="region of interest" description="Disordered" evidence="1">
    <location>
        <begin position="220"/>
        <end position="247"/>
    </location>
</feature>
<accession>A0ABQ5HP38</accession>
<dbReference type="EMBL" id="BQNB010019842">
    <property type="protein sequence ID" value="GJT89628.1"/>
    <property type="molecule type" value="Genomic_DNA"/>
</dbReference>
<dbReference type="Proteomes" id="UP001151760">
    <property type="component" value="Unassembled WGS sequence"/>
</dbReference>
<organism evidence="3 4">
    <name type="scientific">Tanacetum coccineum</name>
    <dbReference type="NCBI Taxonomy" id="301880"/>
    <lineage>
        <taxon>Eukaryota</taxon>
        <taxon>Viridiplantae</taxon>
        <taxon>Streptophyta</taxon>
        <taxon>Embryophyta</taxon>
        <taxon>Tracheophyta</taxon>
        <taxon>Spermatophyta</taxon>
        <taxon>Magnoliopsida</taxon>
        <taxon>eudicotyledons</taxon>
        <taxon>Gunneridae</taxon>
        <taxon>Pentapetalae</taxon>
        <taxon>asterids</taxon>
        <taxon>campanulids</taxon>
        <taxon>Asterales</taxon>
        <taxon>Asteraceae</taxon>
        <taxon>Asteroideae</taxon>
        <taxon>Anthemideae</taxon>
        <taxon>Anthemidinae</taxon>
        <taxon>Tanacetum</taxon>
    </lineage>
</organism>
<reference evidence="3" key="1">
    <citation type="journal article" date="2022" name="Int. J. Mol. Sci.">
        <title>Draft Genome of Tanacetum Coccineum: Genomic Comparison of Closely Related Tanacetum-Family Plants.</title>
        <authorList>
            <person name="Yamashiro T."/>
            <person name="Shiraishi A."/>
            <person name="Nakayama K."/>
            <person name="Satake H."/>
        </authorList>
    </citation>
    <scope>NUCLEOTIDE SEQUENCE</scope>
</reference>